<sequence length="376" mass="42018">MTRAQASEPAGERAPRVVVLTNTPVPYRSPMYAEVLRQHRMELHLVYCTGAYIDKTQDESQQPYAVHYLGGRYLAWDKRFLHADAGIWTLLDGLRPDVLVTTGYVPTYLLAFAWARWHRVRHVAMTDGTLRQEASLTWLHRLLRRWVLRRSAACIGASRGSLQIFEAFGVPPSQCFVAGLCVDNARFAHESDRTTDLLYSSRLVPHKNPVFALQVAERTARLLGRRVSLDVLGEGELLPELQRQAGVLAEWVEVRFLGYRPQAELPRHYGQARLFLFPTSWEPWGLVANEACAAGLPVLIGEAAGSANELVIDGENGCVLPLDADLWASHCARLLTDAALWARCSRRSRELVGGWSFQRAAAGFCAAIDRAMMGRA</sequence>
<dbReference type="EMBL" id="JBDPZC010000001">
    <property type="protein sequence ID" value="MEO3712133.1"/>
    <property type="molecule type" value="Genomic_DNA"/>
</dbReference>
<dbReference type="SUPFAM" id="SSF53756">
    <property type="entry name" value="UDP-Glycosyltransferase/glycogen phosphorylase"/>
    <property type="match status" value="1"/>
</dbReference>
<dbReference type="Pfam" id="PF00534">
    <property type="entry name" value="Glycos_transf_1"/>
    <property type="match status" value="1"/>
</dbReference>
<gene>
    <name evidence="3" type="ORF">ABDJ40_05045</name>
</gene>
<proteinExistence type="predicted"/>
<dbReference type="Gene3D" id="3.40.50.2000">
    <property type="entry name" value="Glycogen Phosphorylase B"/>
    <property type="match status" value="2"/>
</dbReference>
<protein>
    <submittedName>
        <fullName evidence="3">Glycosyltransferase family 4 protein</fullName>
        <ecNumber evidence="3">2.4.-.-</ecNumber>
    </submittedName>
</protein>
<keyword evidence="3" id="KW-0808">Transferase</keyword>
<keyword evidence="3" id="KW-0328">Glycosyltransferase</keyword>
<dbReference type="Proteomes" id="UP001462640">
    <property type="component" value="Unassembled WGS sequence"/>
</dbReference>
<organism evidence="3 4">
    <name type="scientific">Roseateles flavus</name>
    <dbReference type="NCBI Taxonomy" id="3149041"/>
    <lineage>
        <taxon>Bacteria</taxon>
        <taxon>Pseudomonadati</taxon>
        <taxon>Pseudomonadota</taxon>
        <taxon>Betaproteobacteria</taxon>
        <taxon>Burkholderiales</taxon>
        <taxon>Sphaerotilaceae</taxon>
        <taxon>Roseateles</taxon>
    </lineage>
</organism>
<evidence type="ECO:0000313" key="4">
    <source>
        <dbReference type="Proteomes" id="UP001462640"/>
    </source>
</evidence>
<dbReference type="CDD" id="cd03801">
    <property type="entry name" value="GT4_PimA-like"/>
    <property type="match status" value="1"/>
</dbReference>
<evidence type="ECO:0000259" key="1">
    <source>
        <dbReference type="Pfam" id="PF00534"/>
    </source>
</evidence>
<reference evidence="3 4" key="1">
    <citation type="submission" date="2024-05" db="EMBL/GenBank/DDBJ databases">
        <title>Roseateles sp. 2.12 16S ribosomal RNA gene Genome sequencing and assembly.</title>
        <authorList>
            <person name="Woo H."/>
        </authorList>
    </citation>
    <scope>NUCLEOTIDE SEQUENCE [LARGE SCALE GENOMIC DNA]</scope>
    <source>
        <strain evidence="3 4">2.12</strain>
    </source>
</reference>
<evidence type="ECO:0000313" key="3">
    <source>
        <dbReference type="EMBL" id="MEO3712133.1"/>
    </source>
</evidence>
<dbReference type="InterPro" id="IPR001296">
    <property type="entry name" value="Glyco_trans_1"/>
</dbReference>
<evidence type="ECO:0000259" key="2">
    <source>
        <dbReference type="Pfam" id="PF13439"/>
    </source>
</evidence>
<feature type="domain" description="Glycosyltransferase subfamily 4-like N-terminal" evidence="2">
    <location>
        <begin position="33"/>
        <end position="184"/>
    </location>
</feature>
<accession>A0ABV0GAQ7</accession>
<name>A0ABV0GAQ7_9BURK</name>
<dbReference type="GO" id="GO:0016757">
    <property type="term" value="F:glycosyltransferase activity"/>
    <property type="evidence" value="ECO:0007669"/>
    <property type="project" value="UniProtKB-KW"/>
</dbReference>
<dbReference type="EC" id="2.4.-.-" evidence="3"/>
<keyword evidence="4" id="KW-1185">Reference proteome</keyword>
<feature type="domain" description="Glycosyl transferase family 1" evidence="1">
    <location>
        <begin position="186"/>
        <end position="350"/>
    </location>
</feature>
<dbReference type="InterPro" id="IPR028098">
    <property type="entry name" value="Glyco_trans_4-like_N"/>
</dbReference>
<dbReference type="RefSeq" id="WP_347606864.1">
    <property type="nucleotide sequence ID" value="NZ_JBDPZC010000001.1"/>
</dbReference>
<dbReference type="InterPro" id="IPR050194">
    <property type="entry name" value="Glycosyltransferase_grp1"/>
</dbReference>
<dbReference type="PANTHER" id="PTHR45947">
    <property type="entry name" value="SULFOQUINOVOSYL TRANSFERASE SQD2"/>
    <property type="match status" value="1"/>
</dbReference>
<dbReference type="Pfam" id="PF13439">
    <property type="entry name" value="Glyco_transf_4"/>
    <property type="match status" value="1"/>
</dbReference>
<comment type="caution">
    <text evidence="3">The sequence shown here is derived from an EMBL/GenBank/DDBJ whole genome shotgun (WGS) entry which is preliminary data.</text>
</comment>
<dbReference type="PANTHER" id="PTHR45947:SF3">
    <property type="entry name" value="SULFOQUINOVOSYL TRANSFERASE SQD2"/>
    <property type="match status" value="1"/>
</dbReference>